<dbReference type="GO" id="GO:0016747">
    <property type="term" value="F:acyltransferase activity, transferring groups other than amino-acyl groups"/>
    <property type="evidence" value="ECO:0007669"/>
    <property type="project" value="InterPro"/>
</dbReference>
<dbReference type="EMBL" id="CP000153">
    <property type="protein sequence ID" value="ABB44782.1"/>
    <property type="molecule type" value="Genomic_DNA"/>
</dbReference>
<dbReference type="KEGG" id="tdn:Suden_1505"/>
<keyword evidence="3" id="KW-1185">Reference proteome</keyword>
<sequence>MQIRELDLKELQMAYDVLCQLRTTLSYNEFEDLIYEMRSIEYKMFGIMDGEKLITYAGAAIQTNLYDKRHLFLFDLVTCKDYRGMGYGKMMLEFLADYAKMGMCQNIVLSSGFQREDAHRFYEKSGFFKKSFVFIKGV</sequence>
<dbReference type="SUPFAM" id="SSF55729">
    <property type="entry name" value="Acyl-CoA N-acyltransferases (Nat)"/>
    <property type="match status" value="1"/>
</dbReference>
<protein>
    <submittedName>
        <fullName evidence="2">GCN5-related N-acetyltransferase</fullName>
    </submittedName>
</protein>
<dbReference type="Gene3D" id="3.40.630.30">
    <property type="match status" value="1"/>
</dbReference>
<reference evidence="2 3" key="1">
    <citation type="journal article" date="2008" name="Appl. Environ. Microbiol.">
        <title>Genome of the epsilonproteobacterial chemolithoautotroph Sulfurimonas denitrificans.</title>
        <authorList>
            <person name="Sievert S.M."/>
            <person name="Scott K.M."/>
            <person name="Klotz M.G."/>
            <person name="Chain P.S.G."/>
            <person name="Hauser L.J."/>
            <person name="Hemp J."/>
            <person name="Huegler M."/>
            <person name="Land M."/>
            <person name="Lapidus A."/>
            <person name="Larimer F.W."/>
            <person name="Lucas S."/>
            <person name="Malfatti S.A."/>
            <person name="Meyer F."/>
            <person name="Paulsen I.T."/>
            <person name="Ren Q."/>
            <person name="Simon J."/>
            <person name="Bailey K."/>
            <person name="Diaz E."/>
            <person name="Fitzpatrick K.A."/>
            <person name="Glover B."/>
            <person name="Gwatney N."/>
            <person name="Korajkic A."/>
            <person name="Long A."/>
            <person name="Mobberley J.M."/>
            <person name="Pantry S.N."/>
            <person name="Pazder G."/>
            <person name="Peterson S."/>
            <person name="Quintanilla J.D."/>
            <person name="Sprinkle R."/>
            <person name="Stephens J."/>
            <person name="Thomas P."/>
            <person name="Vaughn R."/>
            <person name="Weber M.J."/>
            <person name="Wooten L.L."/>
        </authorList>
    </citation>
    <scope>NUCLEOTIDE SEQUENCE [LARGE SCALE GENOMIC DNA]</scope>
    <source>
        <strain evidence="3">ATCC 33889 / DSM 1251</strain>
    </source>
</reference>
<accession>Q30QE9</accession>
<feature type="domain" description="N-acetyltransferase" evidence="1">
    <location>
        <begin position="1"/>
        <end position="138"/>
    </location>
</feature>
<name>Q30QE9_SULDN</name>
<proteinExistence type="predicted"/>
<evidence type="ECO:0000313" key="2">
    <source>
        <dbReference type="EMBL" id="ABB44782.1"/>
    </source>
</evidence>
<dbReference type="Pfam" id="PF00583">
    <property type="entry name" value="Acetyltransf_1"/>
    <property type="match status" value="1"/>
</dbReference>
<evidence type="ECO:0000313" key="3">
    <source>
        <dbReference type="Proteomes" id="UP000002714"/>
    </source>
</evidence>
<dbReference type="AlphaFoldDB" id="Q30QE9"/>
<dbReference type="InterPro" id="IPR016181">
    <property type="entry name" value="Acyl_CoA_acyltransferase"/>
</dbReference>
<dbReference type="STRING" id="326298.Suden_1505"/>
<gene>
    <name evidence="2" type="ordered locus">Suden_1505</name>
</gene>
<keyword evidence="2" id="KW-0808">Transferase</keyword>
<dbReference type="InterPro" id="IPR000182">
    <property type="entry name" value="GNAT_dom"/>
</dbReference>
<dbReference type="eggNOG" id="COG0456">
    <property type="taxonomic scope" value="Bacteria"/>
</dbReference>
<organism evidence="2 3">
    <name type="scientific">Sulfurimonas denitrificans (strain ATCC 33889 / DSM 1251)</name>
    <name type="common">Thiomicrospira denitrificans (strain ATCC 33889 / DSM 1251)</name>
    <dbReference type="NCBI Taxonomy" id="326298"/>
    <lineage>
        <taxon>Bacteria</taxon>
        <taxon>Pseudomonadati</taxon>
        <taxon>Campylobacterota</taxon>
        <taxon>Epsilonproteobacteria</taxon>
        <taxon>Campylobacterales</taxon>
        <taxon>Sulfurimonadaceae</taxon>
        <taxon>Sulfurimonas</taxon>
    </lineage>
</organism>
<dbReference type="HOGENOM" id="CLU_013985_34_2_7"/>
<dbReference type="OrthoDB" id="9805924at2"/>
<evidence type="ECO:0000259" key="1">
    <source>
        <dbReference type="PROSITE" id="PS51186"/>
    </source>
</evidence>
<dbReference type="Proteomes" id="UP000002714">
    <property type="component" value="Chromosome"/>
</dbReference>
<dbReference type="CDD" id="cd04301">
    <property type="entry name" value="NAT_SF"/>
    <property type="match status" value="1"/>
</dbReference>
<dbReference type="PROSITE" id="PS51186">
    <property type="entry name" value="GNAT"/>
    <property type="match status" value="1"/>
</dbReference>
<dbReference type="RefSeq" id="WP_011373134.1">
    <property type="nucleotide sequence ID" value="NC_007575.1"/>
</dbReference>